<dbReference type="AlphaFoldDB" id="F4QJY5"/>
<evidence type="ECO:0000313" key="2">
    <source>
        <dbReference type="Proteomes" id="UP000006512"/>
    </source>
</evidence>
<evidence type="ECO:0000313" key="1">
    <source>
        <dbReference type="EMBL" id="EGF93242.1"/>
    </source>
</evidence>
<name>F4QJY5_9CAUL</name>
<dbReference type="STRING" id="715226.ABI_16820"/>
<protein>
    <submittedName>
        <fullName evidence="1">Uncharacterized protein</fullName>
    </submittedName>
</protein>
<gene>
    <name evidence="1" type="ORF">ABI_16820</name>
</gene>
<keyword evidence="2" id="KW-1185">Reference proteome</keyword>
<dbReference type="Proteomes" id="UP000006512">
    <property type="component" value="Unassembled WGS sequence"/>
</dbReference>
<reference evidence="2" key="1">
    <citation type="submission" date="2011-03" db="EMBL/GenBank/DDBJ databases">
        <title>Draft genome sequence of Brevundimonas diminuta.</title>
        <authorList>
            <person name="Brown P.J.B."/>
            <person name="Buechlein A."/>
            <person name="Hemmerich C."/>
            <person name="Brun Y.V."/>
        </authorList>
    </citation>
    <scope>NUCLEOTIDE SEQUENCE [LARGE SCALE GENOMIC DNA]</scope>
    <source>
        <strain evidence="2">C19</strain>
    </source>
</reference>
<sequence length="154" mass="17517">MFYIDHAVEAAYVQTVAYQESHCYLETPRKLSVKKSTGVVIYDYEDKGLIKTYQGGYKDAVFTLQQSQCEDIVSELMVALPYWETVPNTKSTQADVNAIERALGLEGAHLSDADFNRLVEQGQLELAVDTLRLSYSYRVVGYRGIFVVEMRRRA</sequence>
<proteinExistence type="predicted"/>
<accession>F4QJY5</accession>
<dbReference type="HOGENOM" id="CLU_1700627_0_0_5"/>
<organism evidence="1 2">
    <name type="scientific">Asticcacaulis biprosthecium C19</name>
    <dbReference type="NCBI Taxonomy" id="715226"/>
    <lineage>
        <taxon>Bacteria</taxon>
        <taxon>Pseudomonadati</taxon>
        <taxon>Pseudomonadota</taxon>
        <taxon>Alphaproteobacteria</taxon>
        <taxon>Caulobacterales</taxon>
        <taxon>Caulobacteraceae</taxon>
        <taxon>Asticcacaulis</taxon>
    </lineage>
</organism>
<dbReference type="EMBL" id="GL883077">
    <property type="protein sequence ID" value="EGF93242.1"/>
    <property type="molecule type" value="Genomic_DNA"/>
</dbReference>